<dbReference type="STRING" id="1183438.GKIL_1037"/>
<organism evidence="4 5">
    <name type="scientific">Gloeobacter kilaueensis (strain ATCC BAA-2537 / CCAP 1431/1 / ULC 316 / JS1)</name>
    <dbReference type="NCBI Taxonomy" id="1183438"/>
    <lineage>
        <taxon>Bacteria</taxon>
        <taxon>Bacillati</taxon>
        <taxon>Cyanobacteriota</taxon>
        <taxon>Cyanophyceae</taxon>
        <taxon>Gloeobacterales</taxon>
        <taxon>Gloeobacteraceae</taxon>
        <taxon>Gloeobacter</taxon>
    </lineage>
</organism>
<proteinExistence type="predicted"/>
<sequence length="95" mass="10702">MTIFVGNLPFSVTQQDLSDAFAKFGTVKNVKIPIDRDSGQPRGFAFVEMAESEEAKVIEQLDGTTWDNRQIRVSKAEPRPERNGSSFANRSERPR</sequence>
<evidence type="ECO:0000256" key="1">
    <source>
        <dbReference type="ARBA" id="ARBA00022884"/>
    </source>
</evidence>
<protein>
    <submittedName>
        <fullName evidence="4">RNA-binding protein</fullName>
    </submittedName>
</protein>
<dbReference type="InterPro" id="IPR035979">
    <property type="entry name" value="RBD_domain_sf"/>
</dbReference>
<dbReference type="EMBL" id="CP003587">
    <property type="protein sequence ID" value="AGY57283.1"/>
    <property type="molecule type" value="Genomic_DNA"/>
</dbReference>
<reference evidence="4 5" key="1">
    <citation type="journal article" date="2013" name="PLoS ONE">
        <title>Cultivation and Complete Genome Sequencing of Gloeobacter kilaueensis sp. nov., from a Lava Cave in Kilauea Caldera, Hawai'i.</title>
        <authorList>
            <person name="Saw J.H."/>
            <person name="Schatz M."/>
            <person name="Brown M.V."/>
            <person name="Kunkel D.D."/>
            <person name="Foster J.S."/>
            <person name="Shick H."/>
            <person name="Christensen S."/>
            <person name="Hou S."/>
            <person name="Wan X."/>
            <person name="Donachie S.P."/>
        </authorList>
    </citation>
    <scope>NUCLEOTIDE SEQUENCE [LARGE SCALE GENOMIC DNA]</scope>
    <source>
        <strain evidence="5">JS</strain>
    </source>
</reference>
<evidence type="ECO:0000313" key="5">
    <source>
        <dbReference type="Proteomes" id="UP000017396"/>
    </source>
</evidence>
<accession>U5QEH3</accession>
<dbReference type="KEGG" id="glj:GKIL_1037"/>
<dbReference type="OrthoDB" id="465979at2"/>
<evidence type="ECO:0000256" key="2">
    <source>
        <dbReference type="SAM" id="MobiDB-lite"/>
    </source>
</evidence>
<dbReference type="AlphaFoldDB" id="U5QEH3"/>
<keyword evidence="5" id="KW-1185">Reference proteome</keyword>
<dbReference type="RefSeq" id="WP_023172351.1">
    <property type="nucleotide sequence ID" value="NC_022600.1"/>
</dbReference>
<dbReference type="Proteomes" id="UP000017396">
    <property type="component" value="Chromosome"/>
</dbReference>
<dbReference type="PROSITE" id="PS50102">
    <property type="entry name" value="RRM"/>
    <property type="match status" value="1"/>
</dbReference>
<keyword evidence="1" id="KW-0694">RNA-binding</keyword>
<dbReference type="InterPro" id="IPR012677">
    <property type="entry name" value="Nucleotide-bd_a/b_plait_sf"/>
</dbReference>
<evidence type="ECO:0000259" key="3">
    <source>
        <dbReference type="PROSITE" id="PS50102"/>
    </source>
</evidence>
<dbReference type="Pfam" id="PF00076">
    <property type="entry name" value="RRM_1"/>
    <property type="match status" value="1"/>
</dbReference>
<dbReference type="InterPro" id="IPR000504">
    <property type="entry name" value="RRM_dom"/>
</dbReference>
<feature type="domain" description="RRM" evidence="3">
    <location>
        <begin position="1"/>
        <end position="78"/>
    </location>
</feature>
<evidence type="ECO:0000313" key="4">
    <source>
        <dbReference type="EMBL" id="AGY57283.1"/>
    </source>
</evidence>
<dbReference type="eggNOG" id="COG0724">
    <property type="taxonomic scope" value="Bacteria"/>
</dbReference>
<dbReference type="GO" id="GO:0003723">
    <property type="term" value="F:RNA binding"/>
    <property type="evidence" value="ECO:0007669"/>
    <property type="project" value="UniProtKB-KW"/>
</dbReference>
<dbReference type="PANTHER" id="PTHR48027">
    <property type="entry name" value="HETEROGENEOUS NUCLEAR RIBONUCLEOPROTEIN 87F-RELATED"/>
    <property type="match status" value="1"/>
</dbReference>
<dbReference type="InterPro" id="IPR052462">
    <property type="entry name" value="SLIRP/GR-RBP-like"/>
</dbReference>
<dbReference type="HOGENOM" id="CLU_012062_28_8_3"/>
<dbReference type="SUPFAM" id="SSF54928">
    <property type="entry name" value="RNA-binding domain, RBD"/>
    <property type="match status" value="1"/>
</dbReference>
<name>U5QEH3_GLOK1</name>
<dbReference type="Gene3D" id="3.30.70.330">
    <property type="match status" value="1"/>
</dbReference>
<dbReference type="SMART" id="SM00360">
    <property type="entry name" value="RRM"/>
    <property type="match status" value="1"/>
</dbReference>
<gene>
    <name evidence="4" type="ORF">GKIL_1037</name>
</gene>
<feature type="region of interest" description="Disordered" evidence="2">
    <location>
        <begin position="68"/>
        <end position="95"/>
    </location>
</feature>